<protein>
    <submittedName>
        <fullName evidence="1">Uncharacterized protein</fullName>
    </submittedName>
</protein>
<evidence type="ECO:0000313" key="2">
    <source>
        <dbReference type="Proteomes" id="UP000306918"/>
    </source>
</evidence>
<name>A0A4S8HYL5_9BACT</name>
<dbReference type="AlphaFoldDB" id="A0A4S8HYL5"/>
<dbReference type="EMBL" id="STFF01000004">
    <property type="protein sequence ID" value="THU38332.1"/>
    <property type="molecule type" value="Genomic_DNA"/>
</dbReference>
<gene>
    <name evidence="1" type="ORF">FAM09_16790</name>
</gene>
<evidence type="ECO:0000313" key="1">
    <source>
        <dbReference type="EMBL" id="THU38332.1"/>
    </source>
</evidence>
<sequence>MKKDKIFDWQSLETRLSAGLQQEQNSFQLKDTPFYPLAFHAEMPENSEYENGHISFRFKDFTLSALNSLTLNTDACRHTGNELSIALRLNDAALKARYEINTKYASRITLDTGGNMRDLDATACGEGGADNNGVAPLSQDEIDAMVTQARSHRDSIQETMHGPTLMSAYNEHSESYNSAFVTSERLRKLWAQGGITTQMSRDTHDSLNNNTVVNSATTLYSNKRTYNQNAASQQVNVAFALTIMESQARNDGNTALADKYKAAANAAASFQSTVNQTGDDKKQPANMTGSQVYDTLNNPMMQLVSVSDEQFNNMIDQANDADSKDGGADAVAIENGWRILDADERKMIRERMFLFQEELTAIKGIQPELLWAGDCQADLKGMEATITVTYDTQTAAWTVSHSEVTLPGFYMEVDDATWHGKTANIVRERLANIHFVKSLLQSKIQSGIQSILEKVIVQSL</sequence>
<reference evidence="1 2" key="1">
    <citation type="submission" date="2019-04" db="EMBL/GenBank/DDBJ databases">
        <title>Niastella caeni sp. nov., isolated from activated sludge.</title>
        <authorList>
            <person name="Sheng M."/>
        </authorList>
    </citation>
    <scope>NUCLEOTIDE SEQUENCE [LARGE SCALE GENOMIC DNA]</scope>
    <source>
        <strain evidence="1 2">HX-2-15</strain>
    </source>
</reference>
<organism evidence="1 2">
    <name type="scientific">Niastella caeni</name>
    <dbReference type="NCBI Taxonomy" id="2569763"/>
    <lineage>
        <taxon>Bacteria</taxon>
        <taxon>Pseudomonadati</taxon>
        <taxon>Bacteroidota</taxon>
        <taxon>Chitinophagia</taxon>
        <taxon>Chitinophagales</taxon>
        <taxon>Chitinophagaceae</taxon>
        <taxon>Niastella</taxon>
    </lineage>
</organism>
<keyword evidence="2" id="KW-1185">Reference proteome</keyword>
<accession>A0A4S8HYL5</accession>
<comment type="caution">
    <text evidence="1">The sequence shown here is derived from an EMBL/GenBank/DDBJ whole genome shotgun (WGS) entry which is preliminary data.</text>
</comment>
<dbReference type="Proteomes" id="UP000306918">
    <property type="component" value="Unassembled WGS sequence"/>
</dbReference>
<proteinExistence type="predicted"/>
<dbReference type="OrthoDB" id="1490576at2"/>
<dbReference type="RefSeq" id="WP_136578287.1">
    <property type="nucleotide sequence ID" value="NZ_STFF01000004.1"/>
</dbReference>